<proteinExistence type="predicted"/>
<dbReference type="EMBL" id="CM043778">
    <property type="protein sequence ID" value="KAI4837856.1"/>
    <property type="molecule type" value="Genomic_DNA"/>
</dbReference>
<gene>
    <name evidence="1" type="ORF">MKS88_003275</name>
</gene>
<accession>A0ACB9Y8X2</accession>
<reference evidence="1" key="1">
    <citation type="submission" date="2022-06" db="EMBL/GenBank/DDBJ databases">
        <title>The First Complete Genome of the Simian Malaria Parasite Plasmodium brasilianum.</title>
        <authorList>
            <person name="Bajic M."/>
            <person name="Ravishankar S."/>
        </authorList>
    </citation>
    <scope>NUCLEOTIDE SEQUENCE</scope>
    <source>
        <strain evidence="1">Bolivian I</strain>
    </source>
</reference>
<evidence type="ECO:0000313" key="2">
    <source>
        <dbReference type="Proteomes" id="UP001056978"/>
    </source>
</evidence>
<keyword evidence="2" id="KW-1185">Reference proteome</keyword>
<evidence type="ECO:0000313" key="1">
    <source>
        <dbReference type="EMBL" id="KAI4837856.1"/>
    </source>
</evidence>
<dbReference type="Proteomes" id="UP001056978">
    <property type="component" value="Chromosome 10"/>
</dbReference>
<organism evidence="1 2">
    <name type="scientific">Plasmodium brasilianum</name>
    <dbReference type="NCBI Taxonomy" id="5824"/>
    <lineage>
        <taxon>Eukaryota</taxon>
        <taxon>Sar</taxon>
        <taxon>Alveolata</taxon>
        <taxon>Apicomplexa</taxon>
        <taxon>Aconoidasida</taxon>
        <taxon>Haemosporida</taxon>
        <taxon>Plasmodiidae</taxon>
        <taxon>Plasmodium</taxon>
        <taxon>Plasmodium (Plasmodium)</taxon>
    </lineage>
</organism>
<comment type="caution">
    <text evidence="1">The sequence shown here is derived from an EMBL/GenBank/DDBJ whole genome shotgun (WGS) entry which is preliminary data.</text>
</comment>
<sequence>MKTKFFMVYQVFSTYGGREKLPFLKKLSYDFYIRSKKKSSSVEKSYEEAISINKKIVKLYNDSIYNNQSYILILKGLMNILLKIKEKKKKIMVNDIIKSFVSYFTQHIPFMNEQDVTLLLDIKGKCNIHNKKISESIISRLNKNEKNTLFYSLNCKSVCIILNNLYKMNDVIYEKKIIDDIYYFYIFKKYSNFTLKQSIILLHSLNKYSYEKSKIIDFLNYISLEVLKAFRGGNHAQAKNGVNNGVYNGVYNSVNNGVENNFKYSTRNNVKCDNIKDVRKIEKMYEGFLHYEECNAIKAKHDSFKASEITTTDKRRSVPLSSGEDGRGGFSPFDEKEKFELIFFYTLSCYNYCNNSIIHLLGREIKKKLFSLYKEKEICMFINSVCNFFAFRKTKNFEKHGFKEEEYINEENKKFTYHLIHILLKDNKELLENYSHFGLISIYIFLSKLNYFYDHKHEEAFFLTKLFLNDVEGVKEVEVMEESEVMEEIEVIEEDVNEEVDENGEEEKKKKKKKKGNFFFFCGKSDLTAKTLINLLFSFTLNCKMNAPVYDTILRQLHVLLNDHLHLNKTKQLHLNEKDGREKDEINKLVQFLTVQNIQLLCIIYTYLFVYNILFKLEIQNLRLFLFFINNFHYLSSMYLSQHVSSKIHKEINATIFSIRRKRDENEITDGRKKRFLLTNECFIFPYYVDIYLKEI</sequence>
<protein>
    <submittedName>
        <fullName evidence="1">Uncharacterized protein</fullName>
    </submittedName>
</protein>
<name>A0ACB9Y8X2_PLABR</name>